<evidence type="ECO:0000256" key="1">
    <source>
        <dbReference type="ARBA" id="ARBA00004123"/>
    </source>
</evidence>
<keyword evidence="2" id="KW-0804">Transcription</keyword>
<dbReference type="SUPFAM" id="SSF50978">
    <property type="entry name" value="WD40 repeat-like"/>
    <property type="match status" value="1"/>
</dbReference>
<dbReference type="PANTHER" id="PTHR15052:SF2">
    <property type="entry name" value="GENERAL TRANSCRIPTION FACTOR 3C POLYPEPTIDE 2"/>
    <property type="match status" value="1"/>
</dbReference>
<name>A0A6A6TPD1_9PLEO</name>
<evidence type="ECO:0000313" key="6">
    <source>
        <dbReference type="Proteomes" id="UP000799324"/>
    </source>
</evidence>
<dbReference type="OrthoDB" id="4703at2759"/>
<proteinExistence type="predicted"/>
<evidence type="ECO:0000256" key="3">
    <source>
        <dbReference type="ARBA" id="ARBA00023242"/>
    </source>
</evidence>
<evidence type="ECO:0000256" key="2">
    <source>
        <dbReference type="ARBA" id="ARBA00023163"/>
    </source>
</evidence>
<dbReference type="GO" id="GO:0000127">
    <property type="term" value="C:transcription factor TFIIIC complex"/>
    <property type="evidence" value="ECO:0007669"/>
    <property type="project" value="TreeGrafter"/>
</dbReference>
<feature type="compositionally biased region" description="Basic and acidic residues" evidence="4">
    <location>
        <begin position="19"/>
        <end position="50"/>
    </location>
</feature>
<accession>A0A6A6TPD1</accession>
<dbReference type="PANTHER" id="PTHR15052">
    <property type="entry name" value="RNA POLYMERASE III TRANSCRIPTION INITIATION FACTOR COMPLEX SUBUNIT"/>
    <property type="match status" value="1"/>
</dbReference>
<feature type="region of interest" description="Disordered" evidence="4">
    <location>
        <begin position="690"/>
        <end position="731"/>
    </location>
</feature>
<dbReference type="InterPro" id="IPR036322">
    <property type="entry name" value="WD40_repeat_dom_sf"/>
</dbReference>
<feature type="compositionally biased region" description="Basic residues" evidence="4">
    <location>
        <begin position="1"/>
        <end position="12"/>
    </location>
</feature>
<dbReference type="InterPro" id="IPR052416">
    <property type="entry name" value="GTF3C_component"/>
</dbReference>
<dbReference type="GO" id="GO:0005634">
    <property type="term" value="C:nucleus"/>
    <property type="evidence" value="ECO:0007669"/>
    <property type="project" value="UniProtKB-SubCell"/>
</dbReference>
<comment type="subcellular location">
    <subcellularLocation>
        <location evidence="1">Nucleus</location>
    </subcellularLocation>
</comment>
<dbReference type="Proteomes" id="UP000799324">
    <property type="component" value="Unassembled WGS sequence"/>
</dbReference>
<keyword evidence="3" id="KW-0539">Nucleus</keyword>
<reference evidence="5" key="1">
    <citation type="journal article" date="2020" name="Stud. Mycol.">
        <title>101 Dothideomycetes genomes: a test case for predicting lifestyles and emergence of pathogens.</title>
        <authorList>
            <person name="Haridas S."/>
            <person name="Albert R."/>
            <person name="Binder M."/>
            <person name="Bloem J."/>
            <person name="Labutti K."/>
            <person name="Salamov A."/>
            <person name="Andreopoulos B."/>
            <person name="Baker S."/>
            <person name="Barry K."/>
            <person name="Bills G."/>
            <person name="Bluhm B."/>
            <person name="Cannon C."/>
            <person name="Castanera R."/>
            <person name="Culley D."/>
            <person name="Daum C."/>
            <person name="Ezra D."/>
            <person name="Gonzalez J."/>
            <person name="Henrissat B."/>
            <person name="Kuo A."/>
            <person name="Liang C."/>
            <person name="Lipzen A."/>
            <person name="Lutzoni F."/>
            <person name="Magnuson J."/>
            <person name="Mondo S."/>
            <person name="Nolan M."/>
            <person name="Ohm R."/>
            <person name="Pangilinan J."/>
            <person name="Park H.-J."/>
            <person name="Ramirez L."/>
            <person name="Alfaro M."/>
            <person name="Sun H."/>
            <person name="Tritt A."/>
            <person name="Yoshinaga Y."/>
            <person name="Zwiers L.-H."/>
            <person name="Turgeon B."/>
            <person name="Goodwin S."/>
            <person name="Spatafora J."/>
            <person name="Crous P."/>
            <person name="Grigoriev I."/>
        </authorList>
    </citation>
    <scope>NUCLEOTIDE SEQUENCE</scope>
    <source>
        <strain evidence="5">CBS 122681</strain>
    </source>
</reference>
<evidence type="ECO:0000256" key="4">
    <source>
        <dbReference type="SAM" id="MobiDB-lite"/>
    </source>
</evidence>
<evidence type="ECO:0008006" key="7">
    <source>
        <dbReference type="Google" id="ProtNLM"/>
    </source>
</evidence>
<gene>
    <name evidence="5" type="ORF">K491DRAFT_754107</name>
</gene>
<feature type="compositionally biased region" description="Acidic residues" evidence="4">
    <location>
        <begin position="51"/>
        <end position="101"/>
    </location>
</feature>
<dbReference type="GO" id="GO:0006383">
    <property type="term" value="P:transcription by RNA polymerase III"/>
    <property type="evidence" value="ECO:0007669"/>
    <property type="project" value="TreeGrafter"/>
</dbReference>
<dbReference type="AlphaFoldDB" id="A0A6A6TPD1"/>
<feature type="region of interest" description="Disordered" evidence="4">
    <location>
        <begin position="1"/>
        <end position="166"/>
    </location>
</feature>
<evidence type="ECO:0000313" key="5">
    <source>
        <dbReference type="EMBL" id="KAF2661181.1"/>
    </source>
</evidence>
<organism evidence="5 6">
    <name type="scientific">Lophiostoma macrostomum CBS 122681</name>
    <dbReference type="NCBI Taxonomy" id="1314788"/>
    <lineage>
        <taxon>Eukaryota</taxon>
        <taxon>Fungi</taxon>
        <taxon>Dikarya</taxon>
        <taxon>Ascomycota</taxon>
        <taxon>Pezizomycotina</taxon>
        <taxon>Dothideomycetes</taxon>
        <taxon>Pleosporomycetidae</taxon>
        <taxon>Pleosporales</taxon>
        <taxon>Lophiostomataceae</taxon>
        <taxon>Lophiostoma</taxon>
    </lineage>
</organism>
<keyword evidence="6" id="KW-1185">Reference proteome</keyword>
<protein>
    <recommendedName>
        <fullName evidence="7">WD40 repeat-like protein</fullName>
    </recommendedName>
</protein>
<sequence length="816" mass="91413">MAGSARRSRRTSRNIARNYRPEDQYRYLDDDDSVGKSKEAKSAVEKAQRNDDDDDDDDDDDEEDTFQPDTADQDDEQEDEELENDVNMFEDEEDDDESDDDSFGRSSLAHSTPKGRRKDQKPISTAAAAALAATGVITGKSPRRKQKNPFQKSGAAERVNATGIAGPTLDKVHKKGVERSVRGFGQETRLKDLFGPDRENLVPVVETRERWKHQEALPSREDGGLRRSYYISEDARLREIEGFRQWYIESGADSFRRGQKRKTMNRQNGSIYLRTAGPDKLNTLMGPMPEPELYTLSKGSFMSTAIPFKEGDEERRGWVFHLGSRIQDTQWAPNEEGNTQYLAVAVEPELTNVHKHAPLENPQAPAFSRTAAFRSAIQIWSLTSTEDGELDKTKEPKLEVVLCTDWGLPKRFRWCPVAPAESAESFKEGMIHLGLLAGIWSDGKVRILDISWPKSHADFHETQYLHYSQAAFEVSPPLTIPTCLHWLSPTSLAVGTAAGTVGIWTLTRDNVFASSGHNLEDEKGYQAPLPWFYKQVADTFILSVVSGWPSRPTFMSITTADGFAKLIDLRSPVADTALSSRGRIFSTSQAWHEHTQSFLMSDEAYNFRNNAIRRYFTNIYNMKAIGQITCCAASPVQPGVLIGCADGAAIAGNPVGRLLNSKETLWQQIWFKHEWRQPVDKLYLKVKKADEENTVNDQQGNDDEDDNQDPAPADPQASEPKHRPRWPQPAIKKVPEAVLQEPMVRITEGYRLQATSLQSSRGNLKGAANREPIKHITIYEEPTAITAVAWNPNLKFGTWAVAGTGSGILRVEDLGV</sequence>
<dbReference type="EMBL" id="MU004295">
    <property type="protein sequence ID" value="KAF2661181.1"/>
    <property type="molecule type" value="Genomic_DNA"/>
</dbReference>